<dbReference type="EMBL" id="BMIS01000001">
    <property type="protein sequence ID" value="GGE59105.1"/>
    <property type="molecule type" value="Genomic_DNA"/>
</dbReference>
<proteinExistence type="predicted"/>
<dbReference type="PANTHER" id="PTHR31310:SF7">
    <property type="entry name" value="PA-PHOSPHATASE RELATED-FAMILY PROTEIN DDB_G0268928"/>
    <property type="match status" value="1"/>
</dbReference>
<comment type="subcellular location">
    <subcellularLocation>
        <location evidence="1">Membrane</location>
        <topology evidence="1">Multi-pass membrane protein</topology>
    </subcellularLocation>
</comment>
<evidence type="ECO:0000256" key="2">
    <source>
        <dbReference type="ARBA" id="ARBA00022692"/>
    </source>
</evidence>
<dbReference type="AlphaFoldDB" id="A0A917AKJ7"/>
<feature type="domain" description="Inositolphosphotransferase Aur1/Ipt1" evidence="6">
    <location>
        <begin position="126"/>
        <end position="321"/>
    </location>
</feature>
<evidence type="ECO:0000313" key="7">
    <source>
        <dbReference type="EMBL" id="GGE59105.1"/>
    </source>
</evidence>
<keyword evidence="3 5" id="KW-1133">Transmembrane helix</keyword>
<feature type="transmembrane region" description="Helical" evidence="5">
    <location>
        <begin position="48"/>
        <end position="65"/>
    </location>
</feature>
<feature type="transmembrane region" description="Helical" evidence="5">
    <location>
        <begin position="309"/>
        <end position="327"/>
    </location>
</feature>
<evidence type="ECO:0000259" key="6">
    <source>
        <dbReference type="Pfam" id="PF14378"/>
    </source>
</evidence>
<evidence type="ECO:0000256" key="5">
    <source>
        <dbReference type="SAM" id="Phobius"/>
    </source>
</evidence>
<gene>
    <name evidence="7" type="ORF">GCM10011401_02310</name>
</gene>
<reference evidence="7" key="1">
    <citation type="journal article" date="2014" name="Int. J. Syst. Evol. Microbiol.">
        <title>Complete genome sequence of Corynebacterium casei LMG S-19264T (=DSM 44701T), isolated from a smear-ripened cheese.</title>
        <authorList>
            <consortium name="US DOE Joint Genome Institute (JGI-PGF)"/>
            <person name="Walter F."/>
            <person name="Albersmeier A."/>
            <person name="Kalinowski J."/>
            <person name="Ruckert C."/>
        </authorList>
    </citation>
    <scope>NUCLEOTIDE SEQUENCE</scope>
    <source>
        <strain evidence="7">CGMCC 1.15388</strain>
    </source>
</reference>
<comment type="caution">
    <text evidence="7">The sequence shown here is derived from an EMBL/GenBank/DDBJ whole genome shotgun (WGS) entry which is preliminary data.</text>
</comment>
<dbReference type="Proteomes" id="UP000633136">
    <property type="component" value="Unassembled WGS sequence"/>
</dbReference>
<dbReference type="Pfam" id="PF14378">
    <property type="entry name" value="PAP2_3"/>
    <property type="match status" value="1"/>
</dbReference>
<feature type="transmembrane region" description="Helical" evidence="5">
    <location>
        <begin position="7"/>
        <end position="28"/>
    </location>
</feature>
<keyword evidence="4 5" id="KW-0472">Membrane</keyword>
<evidence type="ECO:0000256" key="3">
    <source>
        <dbReference type="ARBA" id="ARBA00022989"/>
    </source>
</evidence>
<keyword evidence="2 5" id="KW-0812">Transmembrane</keyword>
<dbReference type="RefSeq" id="WP_188682144.1">
    <property type="nucleotide sequence ID" value="NZ_BMIS01000001.1"/>
</dbReference>
<feature type="transmembrane region" description="Helical" evidence="5">
    <location>
        <begin position="252"/>
        <end position="273"/>
    </location>
</feature>
<dbReference type="InterPro" id="IPR026841">
    <property type="entry name" value="Aur1/Ipt1"/>
</dbReference>
<evidence type="ECO:0000313" key="8">
    <source>
        <dbReference type="Proteomes" id="UP000633136"/>
    </source>
</evidence>
<accession>A0A917AKJ7</accession>
<protein>
    <recommendedName>
        <fullName evidence="6">Inositolphosphotransferase Aur1/Ipt1 domain-containing protein</fullName>
    </recommendedName>
</protein>
<feature type="transmembrane region" description="Helical" evidence="5">
    <location>
        <begin position="285"/>
        <end position="303"/>
    </location>
</feature>
<reference evidence="7" key="2">
    <citation type="submission" date="2020-09" db="EMBL/GenBank/DDBJ databases">
        <authorList>
            <person name="Sun Q."/>
            <person name="Zhou Y."/>
        </authorList>
    </citation>
    <scope>NUCLEOTIDE SEQUENCE</scope>
    <source>
        <strain evidence="7">CGMCC 1.15388</strain>
    </source>
</reference>
<name>A0A917AKJ7_9MICC</name>
<dbReference type="GO" id="GO:0016020">
    <property type="term" value="C:membrane"/>
    <property type="evidence" value="ECO:0007669"/>
    <property type="project" value="UniProtKB-SubCell"/>
</dbReference>
<evidence type="ECO:0000256" key="4">
    <source>
        <dbReference type="ARBA" id="ARBA00023136"/>
    </source>
</evidence>
<keyword evidence="8" id="KW-1185">Reference proteome</keyword>
<feature type="transmembrane region" description="Helical" evidence="5">
    <location>
        <begin position="185"/>
        <end position="206"/>
    </location>
</feature>
<dbReference type="InterPro" id="IPR052185">
    <property type="entry name" value="IPC_Synthase-Related"/>
</dbReference>
<dbReference type="Gene3D" id="1.20.144.10">
    <property type="entry name" value="Phosphatidic acid phosphatase type 2/haloperoxidase"/>
    <property type="match status" value="1"/>
</dbReference>
<evidence type="ECO:0000256" key="1">
    <source>
        <dbReference type="ARBA" id="ARBA00004141"/>
    </source>
</evidence>
<dbReference type="CDD" id="cd03386">
    <property type="entry name" value="PAP2_Aur1_like"/>
    <property type="match status" value="1"/>
</dbReference>
<dbReference type="PANTHER" id="PTHR31310">
    <property type="match status" value="1"/>
</dbReference>
<feature type="transmembrane region" description="Helical" evidence="5">
    <location>
        <begin position="86"/>
        <end position="107"/>
    </location>
</feature>
<feature type="transmembrane region" description="Helical" evidence="5">
    <location>
        <begin position="156"/>
        <end position="178"/>
    </location>
</feature>
<sequence>MKFLRSWPYTFIVIISIVTGVLAIAASIHTGVGLRDPEGFLGPAYVRLPMLGILMFLAGLIPAAIRRRGWREIPRGMIEVVKYEWTLKRVLYIATGMLAFYVCYVGYRNLKSVLPIYTNEVIWDTELAALDQFLFGGVNPAFVLQDMFGVGVSAAVLSWVYLVYLPLIPISLGVVLVFSRDLRVGAWYVTAMSLNWVIGTLSYYMLPAVGPIYYEGTNYAYGALPETSTAALQDALWNNRMEFLADPAAADVIHGVAAFASLHCSVTFTMALFAHKTVRSAVIRWAGWIFFGLTFVATLYFGWHYLVDSVAGVLIGWLCVALGAWATGNQYFRRRTLESDMTQTPEGVKPEKPSMQV</sequence>
<organism evidence="7 8">
    <name type="scientific">Nesterenkonia cremea</name>
    <dbReference type="NCBI Taxonomy" id="1882340"/>
    <lineage>
        <taxon>Bacteria</taxon>
        <taxon>Bacillati</taxon>
        <taxon>Actinomycetota</taxon>
        <taxon>Actinomycetes</taxon>
        <taxon>Micrococcales</taxon>
        <taxon>Micrococcaceae</taxon>
        <taxon>Nesterenkonia</taxon>
    </lineage>
</organism>